<comment type="caution">
    <text evidence="2">The sequence shown here is derived from an EMBL/GenBank/DDBJ whole genome shotgun (WGS) entry which is preliminary data.</text>
</comment>
<dbReference type="OrthoDB" id="69313at2"/>
<dbReference type="EMBL" id="BMJS01000006">
    <property type="protein sequence ID" value="GGF93824.1"/>
    <property type="molecule type" value="Genomic_DNA"/>
</dbReference>
<evidence type="ECO:0000259" key="1">
    <source>
        <dbReference type="Pfam" id="PF13614"/>
    </source>
</evidence>
<dbReference type="SUPFAM" id="SSF52540">
    <property type="entry name" value="P-loop containing nucleoside triphosphate hydrolases"/>
    <property type="match status" value="1"/>
</dbReference>
<dbReference type="Proteomes" id="UP000636949">
    <property type="component" value="Unassembled WGS sequence"/>
</dbReference>
<dbReference type="InterPro" id="IPR027417">
    <property type="entry name" value="P-loop_NTPase"/>
</dbReference>
<dbReference type="InterPro" id="IPR050678">
    <property type="entry name" value="DNA_Partitioning_ATPase"/>
</dbReference>
<accession>A0A8J2Z3C9</accession>
<gene>
    <name evidence="2" type="ORF">GCM10010995_08830</name>
</gene>
<evidence type="ECO:0000313" key="3">
    <source>
        <dbReference type="Proteomes" id="UP000636949"/>
    </source>
</evidence>
<dbReference type="Pfam" id="PF13614">
    <property type="entry name" value="AAA_31"/>
    <property type="match status" value="1"/>
</dbReference>
<dbReference type="PANTHER" id="PTHR13696:SF99">
    <property type="entry name" value="COBYRINIC ACID AC-DIAMIDE SYNTHASE"/>
    <property type="match status" value="1"/>
</dbReference>
<reference evidence="2" key="1">
    <citation type="journal article" date="2014" name="Int. J. Syst. Evol. Microbiol.">
        <title>Complete genome sequence of Corynebacterium casei LMG S-19264T (=DSM 44701T), isolated from a smear-ripened cheese.</title>
        <authorList>
            <consortium name="US DOE Joint Genome Institute (JGI-PGF)"/>
            <person name="Walter F."/>
            <person name="Albersmeier A."/>
            <person name="Kalinowski J."/>
            <person name="Ruckert C."/>
        </authorList>
    </citation>
    <scope>NUCLEOTIDE SEQUENCE</scope>
    <source>
        <strain evidence="2">CGMCC 1.15758</strain>
    </source>
</reference>
<dbReference type="AlphaFoldDB" id="A0A8J2Z3C9"/>
<feature type="domain" description="AAA" evidence="1">
    <location>
        <begin position="61"/>
        <end position="234"/>
    </location>
</feature>
<dbReference type="InterPro" id="IPR025669">
    <property type="entry name" value="AAA_dom"/>
</dbReference>
<protein>
    <recommendedName>
        <fullName evidence="1">AAA domain-containing protein</fullName>
    </recommendedName>
</protein>
<dbReference type="RefSeq" id="WP_117001777.1">
    <property type="nucleotide sequence ID" value="NZ_BMJS01000006.1"/>
</dbReference>
<dbReference type="CDD" id="cd02042">
    <property type="entry name" value="ParAB_family"/>
    <property type="match status" value="1"/>
</dbReference>
<sequence>MHLKLAQLSEITGIKRHTLNARLNNLYNKNELHRTAGNQILLTPEQSKNLIHDKLCFEEGKIIYIGNLKGGVGKTTLSFLLADTLSSIGIKTCMIDLDVQANLTNQFTTIPPNQPVFYDIIHGAKKVHECIVNIRTHLDLIPSSLKNSLIEKELALQSPKHYLTWFNKLCLKYLRSNYDVIIVDTPPSLTTLNSVFSLSLTDFDNIIIPVNPEEFSIMGVQMFLEDINDIRSSYEVKKDPSITIMMNRFFQNQKTNLEILLKMGNLFGQSLSESVIKDSAKLREMINEKLSISEVKKGKDVYETVRDLLVELNILARINED</sequence>
<name>A0A8J2Z3C9_9GAMM</name>
<dbReference type="PANTHER" id="PTHR13696">
    <property type="entry name" value="P-LOOP CONTAINING NUCLEOSIDE TRIPHOSPHATE HYDROLASE"/>
    <property type="match status" value="1"/>
</dbReference>
<keyword evidence="3" id="KW-1185">Reference proteome</keyword>
<dbReference type="Gene3D" id="3.40.50.300">
    <property type="entry name" value="P-loop containing nucleotide triphosphate hydrolases"/>
    <property type="match status" value="1"/>
</dbReference>
<proteinExistence type="predicted"/>
<organism evidence="2 3">
    <name type="scientific">Cysteiniphilum litorale</name>
    <dbReference type="NCBI Taxonomy" id="2056700"/>
    <lineage>
        <taxon>Bacteria</taxon>
        <taxon>Pseudomonadati</taxon>
        <taxon>Pseudomonadota</taxon>
        <taxon>Gammaproteobacteria</taxon>
        <taxon>Thiotrichales</taxon>
        <taxon>Fastidiosibacteraceae</taxon>
        <taxon>Cysteiniphilum</taxon>
    </lineage>
</organism>
<reference evidence="2" key="2">
    <citation type="submission" date="2020-09" db="EMBL/GenBank/DDBJ databases">
        <authorList>
            <person name="Sun Q."/>
            <person name="Zhou Y."/>
        </authorList>
    </citation>
    <scope>NUCLEOTIDE SEQUENCE</scope>
    <source>
        <strain evidence="2">CGMCC 1.15758</strain>
    </source>
</reference>
<evidence type="ECO:0000313" key="2">
    <source>
        <dbReference type="EMBL" id="GGF93824.1"/>
    </source>
</evidence>